<keyword evidence="4" id="KW-1185">Reference proteome</keyword>
<dbReference type="EMBL" id="VYKJ01000006">
    <property type="protein sequence ID" value="KAA8999399.1"/>
    <property type="molecule type" value="Genomic_DNA"/>
</dbReference>
<comment type="caution">
    <text evidence="3">The sequence shown here is derived from an EMBL/GenBank/DDBJ whole genome shotgun (WGS) entry which is preliminary data.</text>
</comment>
<reference evidence="3 4" key="1">
    <citation type="submission" date="2019-09" db="EMBL/GenBank/DDBJ databases">
        <authorList>
            <person name="Li Y."/>
        </authorList>
    </citation>
    <scope>NUCLEOTIDE SEQUENCE [LARGE SCALE GENOMIC DNA]</scope>
    <source>
        <strain evidence="3 4">L3-3HA</strain>
    </source>
</reference>
<accession>A0A5J5FZ66</accession>
<dbReference type="Gene3D" id="1.10.10.10">
    <property type="entry name" value="Winged helix-like DNA-binding domain superfamily/Winged helix DNA-binding domain"/>
    <property type="match status" value="1"/>
</dbReference>
<gene>
    <name evidence="3" type="ORF">FJU30_13770</name>
</gene>
<dbReference type="SUPFAM" id="SSF46785">
    <property type="entry name" value="Winged helix' DNA-binding domain"/>
    <property type="match status" value="1"/>
</dbReference>
<name>A0A5J5FZ66_9GAMM</name>
<dbReference type="Pfam" id="PF13280">
    <property type="entry name" value="WYL"/>
    <property type="match status" value="1"/>
</dbReference>
<evidence type="ECO:0000259" key="1">
    <source>
        <dbReference type="Pfam" id="PF08279"/>
    </source>
</evidence>
<dbReference type="Pfam" id="PF08279">
    <property type="entry name" value="HTH_11"/>
    <property type="match status" value="1"/>
</dbReference>
<protein>
    <submittedName>
        <fullName evidence="3">YafY family transcriptional regulator</fullName>
    </submittedName>
</protein>
<dbReference type="PANTHER" id="PTHR34580">
    <property type="match status" value="1"/>
</dbReference>
<dbReference type="Proteomes" id="UP000335415">
    <property type="component" value="Unassembled WGS sequence"/>
</dbReference>
<dbReference type="InterPro" id="IPR013196">
    <property type="entry name" value="HTH_11"/>
</dbReference>
<sequence>MSRSQRLLELLQLLRQHRFPVTGAWLAQTLNISLRTLYRDIRTLQEQGATIEGAAGLGYVLRPGFLLPPMMFSEEEIEALALGSRWVAARGDRYLSAAAQTALTKISAVLPEELQRRLDSSGLLIGPGEASATSDELLYQLRLTIRSEAKIHIAYCDLQGRASSRTIWPLALGYFDQVMILVAWCELRRDFRHFRTDRIDAVTLEHQRYPQRRQILLHEWKKRHRQSPARSEETQSQG</sequence>
<dbReference type="InterPro" id="IPR026881">
    <property type="entry name" value="WYL_dom"/>
</dbReference>
<evidence type="ECO:0000259" key="2">
    <source>
        <dbReference type="Pfam" id="PF13280"/>
    </source>
</evidence>
<proteinExistence type="predicted"/>
<dbReference type="OrthoDB" id="9807255at2"/>
<dbReference type="InterPro" id="IPR036390">
    <property type="entry name" value="WH_DNA-bd_sf"/>
</dbReference>
<dbReference type="AlphaFoldDB" id="A0A5J5FZ66"/>
<dbReference type="PROSITE" id="PS52050">
    <property type="entry name" value="WYL"/>
    <property type="match status" value="1"/>
</dbReference>
<feature type="domain" description="Helix-turn-helix type 11" evidence="1">
    <location>
        <begin position="6"/>
        <end position="59"/>
    </location>
</feature>
<dbReference type="RefSeq" id="WP_150435543.1">
    <property type="nucleotide sequence ID" value="NZ_VYKJ01000006.1"/>
</dbReference>
<feature type="domain" description="WYL" evidence="2">
    <location>
        <begin position="137"/>
        <end position="203"/>
    </location>
</feature>
<organism evidence="3 4">
    <name type="scientific">Affinibrenneria salicis</name>
    <dbReference type="NCBI Taxonomy" id="2590031"/>
    <lineage>
        <taxon>Bacteria</taxon>
        <taxon>Pseudomonadati</taxon>
        <taxon>Pseudomonadota</taxon>
        <taxon>Gammaproteobacteria</taxon>
        <taxon>Enterobacterales</taxon>
        <taxon>Pectobacteriaceae</taxon>
        <taxon>Affinibrenneria</taxon>
    </lineage>
</organism>
<dbReference type="InterPro" id="IPR051534">
    <property type="entry name" value="CBASS_pafABC_assoc_protein"/>
</dbReference>
<dbReference type="InterPro" id="IPR036388">
    <property type="entry name" value="WH-like_DNA-bd_sf"/>
</dbReference>
<evidence type="ECO:0000313" key="4">
    <source>
        <dbReference type="Proteomes" id="UP000335415"/>
    </source>
</evidence>
<evidence type="ECO:0000313" key="3">
    <source>
        <dbReference type="EMBL" id="KAA8999399.1"/>
    </source>
</evidence>
<dbReference type="PANTHER" id="PTHR34580:SF3">
    <property type="entry name" value="PROTEIN PAFB"/>
    <property type="match status" value="1"/>
</dbReference>